<dbReference type="EMBL" id="WTUX01000011">
    <property type="protein sequence ID" value="MZR12965.1"/>
    <property type="molecule type" value="Genomic_DNA"/>
</dbReference>
<dbReference type="RefSeq" id="WP_161351078.1">
    <property type="nucleotide sequence ID" value="NZ_WTUX01000011.1"/>
</dbReference>
<evidence type="ECO:0000256" key="1">
    <source>
        <dbReference type="SAM" id="Phobius"/>
    </source>
</evidence>
<feature type="transmembrane region" description="Helical" evidence="1">
    <location>
        <begin position="34"/>
        <end position="52"/>
    </location>
</feature>
<sequence length="57" mass="6006">MRRILLGLMAAATAGLVLFVLGSALVAGKLTGQVFVAVLPLVILFTLAWNGLTRPRD</sequence>
<organism evidence="2 3">
    <name type="scientific">Maritimibacter harenae</name>
    <dbReference type="NCBI Taxonomy" id="2606218"/>
    <lineage>
        <taxon>Bacteria</taxon>
        <taxon>Pseudomonadati</taxon>
        <taxon>Pseudomonadota</taxon>
        <taxon>Alphaproteobacteria</taxon>
        <taxon>Rhodobacterales</taxon>
        <taxon>Roseobacteraceae</taxon>
        <taxon>Maritimibacter</taxon>
    </lineage>
</organism>
<protein>
    <submittedName>
        <fullName evidence="2">Uncharacterized protein</fullName>
    </submittedName>
</protein>
<accession>A0A845LYU7</accession>
<keyword evidence="1" id="KW-1133">Transmembrane helix</keyword>
<evidence type="ECO:0000313" key="3">
    <source>
        <dbReference type="Proteomes" id="UP000467322"/>
    </source>
</evidence>
<name>A0A845LYU7_9RHOB</name>
<reference evidence="2 3" key="1">
    <citation type="submission" date="2019-12" db="EMBL/GenBank/DDBJ databases">
        <title>Maritimibacter sp. nov. sp. isolated from sea sand.</title>
        <authorList>
            <person name="Kim J."/>
            <person name="Jeong S.E."/>
            <person name="Jung H.S."/>
            <person name="Jeon C.O."/>
        </authorList>
    </citation>
    <scope>NUCLEOTIDE SEQUENCE [LARGE SCALE GENOMIC DNA]</scope>
    <source>
        <strain evidence="2 3">DP07</strain>
    </source>
</reference>
<keyword evidence="1" id="KW-0472">Membrane</keyword>
<keyword evidence="3" id="KW-1185">Reference proteome</keyword>
<gene>
    <name evidence="2" type="ORF">GQE99_08030</name>
</gene>
<dbReference type="AlphaFoldDB" id="A0A845LYU7"/>
<dbReference type="Proteomes" id="UP000467322">
    <property type="component" value="Unassembled WGS sequence"/>
</dbReference>
<comment type="caution">
    <text evidence="2">The sequence shown here is derived from an EMBL/GenBank/DDBJ whole genome shotgun (WGS) entry which is preliminary data.</text>
</comment>
<keyword evidence="1" id="KW-0812">Transmembrane</keyword>
<proteinExistence type="predicted"/>
<evidence type="ECO:0000313" key="2">
    <source>
        <dbReference type="EMBL" id="MZR12965.1"/>
    </source>
</evidence>